<dbReference type="InterPro" id="IPR016181">
    <property type="entry name" value="Acyl_CoA_acyltransferase"/>
</dbReference>
<gene>
    <name evidence="2" type="ORF">BCIN_01g03770</name>
</gene>
<dbReference type="PANTHER" id="PTHR42791">
    <property type="entry name" value="GNAT FAMILY ACETYLTRANSFERASE"/>
    <property type="match status" value="1"/>
</dbReference>
<proteinExistence type="predicted"/>
<evidence type="ECO:0000259" key="1">
    <source>
        <dbReference type="PROSITE" id="PS51186"/>
    </source>
</evidence>
<dbReference type="PROSITE" id="PS51186">
    <property type="entry name" value="GNAT"/>
    <property type="match status" value="1"/>
</dbReference>
<reference evidence="2 3" key="3">
    <citation type="journal article" date="2017" name="Mol. Plant Pathol.">
        <title>A gapless genome sequence of the fungus Botrytis cinerea.</title>
        <authorList>
            <person name="Van Kan J.A."/>
            <person name="Stassen J.H."/>
            <person name="Mosbach A."/>
            <person name="Van Der Lee T.A."/>
            <person name="Faino L."/>
            <person name="Farmer A.D."/>
            <person name="Papasotiriou D.G."/>
            <person name="Zhou S."/>
            <person name="Seidl M.F."/>
            <person name="Cottam E."/>
            <person name="Edel D."/>
            <person name="Hahn M."/>
            <person name="Schwartz D.C."/>
            <person name="Dietrich R.A."/>
            <person name="Widdison S."/>
            <person name="Scalliet G."/>
        </authorList>
    </citation>
    <scope>NUCLEOTIDE SEQUENCE [LARGE SCALE GENOMIC DNA]</scope>
    <source>
        <strain evidence="2 3">B05.10</strain>
    </source>
</reference>
<dbReference type="GeneID" id="36393797"/>
<reference evidence="2 3" key="1">
    <citation type="journal article" date="2011" name="PLoS Genet.">
        <title>Genomic analysis of the necrotrophic fungal pathogens Sclerotinia sclerotiorum and Botrytis cinerea.</title>
        <authorList>
            <person name="Amselem J."/>
            <person name="Cuomo C.A."/>
            <person name="van Kan J.A."/>
            <person name="Viaud M."/>
            <person name="Benito E.P."/>
            <person name="Couloux A."/>
            <person name="Coutinho P.M."/>
            <person name="de Vries R.P."/>
            <person name="Dyer P.S."/>
            <person name="Fillinger S."/>
            <person name="Fournier E."/>
            <person name="Gout L."/>
            <person name="Hahn M."/>
            <person name="Kohn L."/>
            <person name="Lapalu N."/>
            <person name="Plummer K.M."/>
            <person name="Pradier J.M."/>
            <person name="Quevillon E."/>
            <person name="Sharon A."/>
            <person name="Simon A."/>
            <person name="ten Have A."/>
            <person name="Tudzynski B."/>
            <person name="Tudzynski P."/>
            <person name="Wincker P."/>
            <person name="Andrew M."/>
            <person name="Anthouard V."/>
            <person name="Beever R.E."/>
            <person name="Beffa R."/>
            <person name="Benoit I."/>
            <person name="Bouzid O."/>
            <person name="Brault B."/>
            <person name="Chen Z."/>
            <person name="Choquer M."/>
            <person name="Collemare J."/>
            <person name="Cotton P."/>
            <person name="Danchin E.G."/>
            <person name="Da Silva C."/>
            <person name="Gautier A."/>
            <person name="Giraud C."/>
            <person name="Giraud T."/>
            <person name="Gonzalez C."/>
            <person name="Grossetete S."/>
            <person name="Guldener U."/>
            <person name="Henrissat B."/>
            <person name="Howlett B.J."/>
            <person name="Kodira C."/>
            <person name="Kretschmer M."/>
            <person name="Lappartient A."/>
            <person name="Leroch M."/>
            <person name="Levis C."/>
            <person name="Mauceli E."/>
            <person name="Neuveglise C."/>
            <person name="Oeser B."/>
            <person name="Pearson M."/>
            <person name="Poulain J."/>
            <person name="Poussereau N."/>
            <person name="Quesneville H."/>
            <person name="Rascle C."/>
            <person name="Schumacher J."/>
            <person name="Segurens B."/>
            <person name="Sexton A."/>
            <person name="Silva E."/>
            <person name="Sirven C."/>
            <person name="Soanes D.M."/>
            <person name="Talbot N.J."/>
            <person name="Templeton M."/>
            <person name="Yandava C."/>
            <person name="Yarden O."/>
            <person name="Zeng Q."/>
            <person name="Rollins J.A."/>
            <person name="Lebrun M.H."/>
            <person name="Dickman M."/>
        </authorList>
    </citation>
    <scope>NUCLEOTIDE SEQUENCE [LARGE SCALE GENOMIC DNA]</scope>
    <source>
        <strain evidence="2 3">B05.10</strain>
    </source>
</reference>
<protein>
    <recommendedName>
        <fullName evidence="1">N-acetyltransferase domain-containing protein</fullName>
    </recommendedName>
</protein>
<dbReference type="InterPro" id="IPR052523">
    <property type="entry name" value="Trichothecene_AcTrans"/>
</dbReference>
<dbReference type="EMBL" id="CP009805">
    <property type="protein sequence ID" value="ATZ45628.1"/>
    <property type="molecule type" value="Genomic_DNA"/>
</dbReference>
<keyword evidence="3" id="KW-1185">Reference proteome</keyword>
<evidence type="ECO:0000313" key="2">
    <source>
        <dbReference type="EMBL" id="ATZ45628.1"/>
    </source>
</evidence>
<dbReference type="VEuPathDB" id="FungiDB:Bcin01g03770"/>
<name>A0A384J535_BOTFB</name>
<feature type="domain" description="N-acetyltransferase" evidence="1">
    <location>
        <begin position="76"/>
        <end position="205"/>
    </location>
</feature>
<dbReference type="Pfam" id="PF00583">
    <property type="entry name" value="Acetyltransf_1"/>
    <property type="match status" value="1"/>
</dbReference>
<reference evidence="2 3" key="2">
    <citation type="journal article" date="2012" name="Eukaryot. Cell">
        <title>Genome update of Botrytis cinerea strains B05.10 and T4.</title>
        <authorList>
            <person name="Staats M."/>
            <person name="van Kan J.A."/>
        </authorList>
    </citation>
    <scope>NUCLEOTIDE SEQUENCE [LARGE SCALE GENOMIC DNA]</scope>
    <source>
        <strain evidence="2 3">B05.10</strain>
    </source>
</reference>
<dbReference type="KEGG" id="bfu:BCIN_01g03770"/>
<dbReference type="OrthoDB" id="410198at2759"/>
<dbReference type="Proteomes" id="UP000001798">
    <property type="component" value="Chromosome 1"/>
</dbReference>
<evidence type="ECO:0000313" key="3">
    <source>
        <dbReference type="Proteomes" id="UP000001798"/>
    </source>
</evidence>
<dbReference type="GO" id="GO:0016747">
    <property type="term" value="F:acyltransferase activity, transferring groups other than amino-acyl groups"/>
    <property type="evidence" value="ECO:0007669"/>
    <property type="project" value="InterPro"/>
</dbReference>
<dbReference type="SUPFAM" id="SSF55729">
    <property type="entry name" value="Acyl-CoA N-acyltransferases (Nat)"/>
    <property type="match status" value="1"/>
</dbReference>
<accession>A0A384J535</accession>
<dbReference type="AlphaFoldDB" id="A0A384J535"/>
<dbReference type="InterPro" id="IPR000182">
    <property type="entry name" value="GNAT_dom"/>
</dbReference>
<dbReference type="Gene3D" id="3.40.630.30">
    <property type="match status" value="1"/>
</dbReference>
<organism evidence="2 3">
    <name type="scientific">Botryotinia fuckeliana (strain B05.10)</name>
    <name type="common">Noble rot fungus</name>
    <name type="synonym">Botrytis cinerea</name>
    <dbReference type="NCBI Taxonomy" id="332648"/>
    <lineage>
        <taxon>Eukaryota</taxon>
        <taxon>Fungi</taxon>
        <taxon>Dikarya</taxon>
        <taxon>Ascomycota</taxon>
        <taxon>Pezizomycotina</taxon>
        <taxon>Leotiomycetes</taxon>
        <taxon>Helotiales</taxon>
        <taxon>Sclerotiniaceae</taxon>
        <taxon>Botrytis</taxon>
    </lineage>
</organism>
<dbReference type="RefSeq" id="XP_024546181.1">
    <property type="nucleotide sequence ID" value="XM_024690412.1"/>
</dbReference>
<dbReference type="CDD" id="cd04301">
    <property type="entry name" value="NAT_SF"/>
    <property type="match status" value="1"/>
</dbReference>
<dbReference type="PANTHER" id="PTHR42791:SF5">
    <property type="entry name" value="HYPOTHETICAL ACETYLTRANSFERASE (EUROFUNG)"/>
    <property type="match status" value="1"/>
</dbReference>
<sequence>MPPFTITEAHTRDEINSIALLVQKANRTPYRPFVAIQTPSAPDHSTALKLSQELFWKNHTHTPGSHWITVHDSASGEIVGAANWLVNEKNIFPKPMPKIEAAWWPEGEGREFANFVLAQAFRPRASWMRRGCVILNILATHPSYRRQGVASLLMQFGEDKARELNLECWSEAEGGAGREGARFLLEKHGWRPLIKYCIYGTKENMSEEWLELCHKCLPQEQYAMWKPKGGVWTEDTVLPWDLGVEN</sequence>